<proteinExistence type="predicted"/>
<dbReference type="AlphaFoldDB" id="A0A5B7H768"/>
<keyword evidence="2" id="KW-1185">Reference proteome</keyword>
<organism evidence="1 2">
    <name type="scientific">Portunus trituberculatus</name>
    <name type="common">Swimming crab</name>
    <name type="synonym">Neptunus trituberculatus</name>
    <dbReference type="NCBI Taxonomy" id="210409"/>
    <lineage>
        <taxon>Eukaryota</taxon>
        <taxon>Metazoa</taxon>
        <taxon>Ecdysozoa</taxon>
        <taxon>Arthropoda</taxon>
        <taxon>Crustacea</taxon>
        <taxon>Multicrustacea</taxon>
        <taxon>Malacostraca</taxon>
        <taxon>Eumalacostraca</taxon>
        <taxon>Eucarida</taxon>
        <taxon>Decapoda</taxon>
        <taxon>Pleocyemata</taxon>
        <taxon>Brachyura</taxon>
        <taxon>Eubrachyura</taxon>
        <taxon>Portunoidea</taxon>
        <taxon>Portunidae</taxon>
        <taxon>Portuninae</taxon>
        <taxon>Portunus</taxon>
    </lineage>
</organism>
<protein>
    <submittedName>
        <fullName evidence="1">Uncharacterized protein</fullName>
    </submittedName>
</protein>
<reference evidence="1 2" key="1">
    <citation type="submission" date="2019-05" db="EMBL/GenBank/DDBJ databases">
        <title>Another draft genome of Portunus trituberculatus and its Hox gene families provides insights of decapod evolution.</title>
        <authorList>
            <person name="Jeong J.-H."/>
            <person name="Song I."/>
            <person name="Kim S."/>
            <person name="Choi T."/>
            <person name="Kim D."/>
            <person name="Ryu S."/>
            <person name="Kim W."/>
        </authorList>
    </citation>
    <scope>NUCLEOTIDE SEQUENCE [LARGE SCALE GENOMIC DNA]</scope>
    <source>
        <tissue evidence="1">Muscle</tissue>
    </source>
</reference>
<name>A0A5B7H768_PORTR</name>
<dbReference type="Proteomes" id="UP000324222">
    <property type="component" value="Unassembled WGS sequence"/>
</dbReference>
<comment type="caution">
    <text evidence="1">The sequence shown here is derived from an EMBL/GenBank/DDBJ whole genome shotgun (WGS) entry which is preliminary data.</text>
</comment>
<accession>A0A5B7H768</accession>
<dbReference type="EMBL" id="VSRR010022429">
    <property type="protein sequence ID" value="MPC64684.1"/>
    <property type="molecule type" value="Genomic_DNA"/>
</dbReference>
<sequence>MFVRSSMRLVIYRASPWQRCWCVAVLASFVTLRHKYVTLTTYLRHSSLQQRGCKVNGKVR</sequence>
<gene>
    <name evidence="1" type="ORF">E2C01_058804</name>
</gene>
<evidence type="ECO:0000313" key="2">
    <source>
        <dbReference type="Proteomes" id="UP000324222"/>
    </source>
</evidence>
<evidence type="ECO:0000313" key="1">
    <source>
        <dbReference type="EMBL" id="MPC64684.1"/>
    </source>
</evidence>